<keyword evidence="3" id="KW-1185">Reference proteome</keyword>
<dbReference type="CDD" id="cd03139">
    <property type="entry name" value="GATase1_PfpI_2"/>
    <property type="match status" value="1"/>
</dbReference>
<evidence type="ECO:0000313" key="3">
    <source>
        <dbReference type="Proteomes" id="UP001379945"/>
    </source>
</evidence>
<dbReference type="PANTHER" id="PTHR43130">
    <property type="entry name" value="ARAC-FAMILY TRANSCRIPTIONAL REGULATOR"/>
    <property type="match status" value="1"/>
</dbReference>
<dbReference type="Proteomes" id="UP001379945">
    <property type="component" value="Unassembled WGS sequence"/>
</dbReference>
<dbReference type="InterPro" id="IPR052158">
    <property type="entry name" value="INH-QAR"/>
</dbReference>
<dbReference type="SUPFAM" id="SSF52317">
    <property type="entry name" value="Class I glutamine amidotransferase-like"/>
    <property type="match status" value="1"/>
</dbReference>
<sequence length="218" mass="23081">MTAPFPTPEYTATVSILMLMFDDVELLDFAGPYEVFTTANRMAARMRLEAGDTTPAAPVFELVTASVDGAPVRARAGLRLSSDHALAIAPATTWLLVPGGVVDQLLANPALLAELARRGQHAGCIASVCTGAFVLAAAGLLQHAPATTHWEDQADLAQRHPDLQVLDGPRWVEAGRCITSAGIAAGIDMALHLVARHAGSALAQRTARQMDTPWHQHP</sequence>
<feature type="domain" description="DJ-1/PfpI" evidence="1">
    <location>
        <begin position="15"/>
        <end position="195"/>
    </location>
</feature>
<proteinExistence type="predicted"/>
<evidence type="ECO:0000259" key="1">
    <source>
        <dbReference type="Pfam" id="PF01965"/>
    </source>
</evidence>
<keyword evidence="2" id="KW-0456">Lyase</keyword>
<dbReference type="Pfam" id="PF01965">
    <property type="entry name" value="DJ-1_PfpI"/>
    <property type="match status" value="1"/>
</dbReference>
<dbReference type="GO" id="GO:0016829">
    <property type="term" value="F:lyase activity"/>
    <property type="evidence" value="ECO:0007669"/>
    <property type="project" value="UniProtKB-KW"/>
</dbReference>
<organism evidence="2 3">
    <name type="scientific">Ideonella margarita</name>
    <dbReference type="NCBI Taxonomy" id="2984191"/>
    <lineage>
        <taxon>Bacteria</taxon>
        <taxon>Pseudomonadati</taxon>
        <taxon>Pseudomonadota</taxon>
        <taxon>Betaproteobacteria</taxon>
        <taxon>Burkholderiales</taxon>
        <taxon>Sphaerotilaceae</taxon>
        <taxon>Ideonella</taxon>
    </lineage>
</organism>
<accession>A0ABU9C0P9</accession>
<dbReference type="EMBL" id="JBBUTI010000002">
    <property type="protein sequence ID" value="MEK8045416.1"/>
    <property type="molecule type" value="Genomic_DNA"/>
</dbReference>
<dbReference type="InterPro" id="IPR002818">
    <property type="entry name" value="DJ-1/PfpI"/>
</dbReference>
<comment type="caution">
    <text evidence="2">The sequence shown here is derived from an EMBL/GenBank/DDBJ whole genome shotgun (WGS) entry which is preliminary data.</text>
</comment>
<evidence type="ECO:0000313" key="2">
    <source>
        <dbReference type="EMBL" id="MEK8045416.1"/>
    </source>
</evidence>
<dbReference type="InterPro" id="IPR029062">
    <property type="entry name" value="Class_I_gatase-like"/>
</dbReference>
<protein>
    <submittedName>
        <fullName evidence="2">DJ-1/PfpI family protein</fullName>
        <ecNumber evidence="2">4.2.1.-</ecNumber>
    </submittedName>
</protein>
<dbReference type="Gene3D" id="3.40.50.880">
    <property type="match status" value="1"/>
</dbReference>
<reference evidence="2 3" key="1">
    <citation type="submission" date="2024-04" db="EMBL/GenBank/DDBJ databases">
        <title>Novel species of the genus Ideonella isolated from streams.</title>
        <authorList>
            <person name="Lu H."/>
        </authorList>
    </citation>
    <scope>NUCLEOTIDE SEQUENCE [LARGE SCALE GENOMIC DNA]</scope>
    <source>
        <strain evidence="2 3">LYT19W</strain>
    </source>
</reference>
<dbReference type="PANTHER" id="PTHR43130:SF3">
    <property type="entry name" value="HTH-TYPE TRANSCRIPTIONAL REGULATOR RV1931C"/>
    <property type="match status" value="1"/>
</dbReference>
<dbReference type="RefSeq" id="WP_341397583.1">
    <property type="nucleotide sequence ID" value="NZ_JBBUTI010000002.1"/>
</dbReference>
<name>A0ABU9C0P9_9BURK</name>
<dbReference type="EC" id="4.2.1.-" evidence="2"/>
<gene>
    <name evidence="2" type="ORF">AACH00_03540</name>
</gene>